<comment type="caution">
    <text evidence="2">The sequence shown here is derived from an EMBL/GenBank/DDBJ whole genome shotgun (WGS) entry which is preliminary data.</text>
</comment>
<feature type="transmembrane region" description="Helical" evidence="1">
    <location>
        <begin position="43"/>
        <end position="63"/>
    </location>
</feature>
<name>A0A7W7U6T1_9ACTN</name>
<organism evidence="2 3">
    <name type="scientific">Streptomyces nymphaeiformis</name>
    <dbReference type="NCBI Taxonomy" id="2663842"/>
    <lineage>
        <taxon>Bacteria</taxon>
        <taxon>Bacillati</taxon>
        <taxon>Actinomycetota</taxon>
        <taxon>Actinomycetes</taxon>
        <taxon>Kitasatosporales</taxon>
        <taxon>Streptomycetaceae</taxon>
        <taxon>Streptomyces</taxon>
    </lineage>
</organism>
<keyword evidence="1" id="KW-1133">Transmembrane helix</keyword>
<sequence length="108" mass="11498">MMTAWFLGATVPFGVTAIGMGVAAFRTGWMITPARRSVRQPRVYGVGLALAGLGLLTAVATYFSLPSDVVSRDPWLAFVGNFLELTGVALIASSRRSPRHGRAPHPTV</sequence>
<keyword evidence="1" id="KW-0812">Transmembrane</keyword>
<proteinExistence type="predicted"/>
<evidence type="ECO:0000256" key="1">
    <source>
        <dbReference type="SAM" id="Phobius"/>
    </source>
</evidence>
<evidence type="ECO:0000313" key="2">
    <source>
        <dbReference type="EMBL" id="MBB4986138.1"/>
    </source>
</evidence>
<feature type="transmembrane region" description="Helical" evidence="1">
    <location>
        <begin position="75"/>
        <end position="92"/>
    </location>
</feature>
<accession>A0A7W7U6T1</accession>
<reference evidence="2 3" key="1">
    <citation type="submission" date="2020-08" db="EMBL/GenBank/DDBJ databases">
        <title>Genomic Encyclopedia of Type Strains, Phase III (KMG-III): the genomes of soil and plant-associated and newly described type strains.</title>
        <authorList>
            <person name="Whitman W."/>
        </authorList>
    </citation>
    <scope>NUCLEOTIDE SEQUENCE [LARGE SCALE GENOMIC DNA]</scope>
    <source>
        <strain evidence="2 3">SFB5A</strain>
    </source>
</reference>
<feature type="transmembrane region" description="Helical" evidence="1">
    <location>
        <begin position="6"/>
        <end position="31"/>
    </location>
</feature>
<keyword evidence="1" id="KW-0472">Membrane</keyword>
<dbReference type="AlphaFoldDB" id="A0A7W7U6T1"/>
<dbReference type="RefSeq" id="WP_116159514.1">
    <property type="nucleotide sequence ID" value="NZ_JACHJY010000012.1"/>
</dbReference>
<gene>
    <name evidence="2" type="ORF">GGE06_007105</name>
</gene>
<evidence type="ECO:0000313" key="3">
    <source>
        <dbReference type="Proteomes" id="UP000582643"/>
    </source>
</evidence>
<dbReference type="EMBL" id="JACHJY010000012">
    <property type="protein sequence ID" value="MBB4986138.1"/>
    <property type="molecule type" value="Genomic_DNA"/>
</dbReference>
<keyword evidence="3" id="KW-1185">Reference proteome</keyword>
<dbReference type="Proteomes" id="UP000582643">
    <property type="component" value="Unassembled WGS sequence"/>
</dbReference>
<protein>
    <submittedName>
        <fullName evidence="2">Uncharacterized protein</fullName>
    </submittedName>
</protein>